<keyword evidence="3" id="KW-1185">Reference proteome</keyword>
<name>A0A5N4E6Z4_CAMDR</name>
<comment type="caution">
    <text evidence="2">The sequence shown here is derived from an EMBL/GenBank/DDBJ whole genome shotgun (WGS) entry which is preliminary data.</text>
</comment>
<protein>
    <submittedName>
        <fullName evidence="2">Golgi reassembly-stacking protein 2</fullName>
    </submittedName>
</protein>
<dbReference type="AlphaFoldDB" id="A0A5N4E6Z4"/>
<evidence type="ECO:0000256" key="1">
    <source>
        <dbReference type="SAM" id="MobiDB-lite"/>
    </source>
</evidence>
<feature type="region of interest" description="Disordered" evidence="1">
    <location>
        <begin position="1"/>
        <end position="45"/>
    </location>
</feature>
<dbReference type="Proteomes" id="UP000299084">
    <property type="component" value="Unassembled WGS sequence"/>
</dbReference>
<organism evidence="2 3">
    <name type="scientific">Camelus dromedarius</name>
    <name type="common">Dromedary</name>
    <name type="synonym">Arabian camel</name>
    <dbReference type="NCBI Taxonomy" id="9838"/>
    <lineage>
        <taxon>Eukaryota</taxon>
        <taxon>Metazoa</taxon>
        <taxon>Chordata</taxon>
        <taxon>Craniata</taxon>
        <taxon>Vertebrata</taxon>
        <taxon>Euteleostomi</taxon>
        <taxon>Mammalia</taxon>
        <taxon>Eutheria</taxon>
        <taxon>Laurasiatheria</taxon>
        <taxon>Artiodactyla</taxon>
        <taxon>Tylopoda</taxon>
        <taxon>Camelidae</taxon>
        <taxon>Camelus</taxon>
    </lineage>
</organism>
<evidence type="ECO:0000313" key="2">
    <source>
        <dbReference type="EMBL" id="KAB1279268.1"/>
    </source>
</evidence>
<proteinExistence type="predicted"/>
<feature type="compositionally biased region" description="Low complexity" evidence="1">
    <location>
        <begin position="226"/>
        <end position="243"/>
    </location>
</feature>
<dbReference type="EMBL" id="JWIN03000005">
    <property type="protein sequence ID" value="KAB1279268.1"/>
    <property type="molecule type" value="Genomic_DNA"/>
</dbReference>
<reference evidence="2 3" key="1">
    <citation type="journal article" date="2019" name="Mol. Ecol. Resour.">
        <title>Improving Illumina assemblies with Hi-C and long reads: an example with the North African dromedary.</title>
        <authorList>
            <person name="Elbers J.P."/>
            <person name="Rogers M.F."/>
            <person name="Perelman P.L."/>
            <person name="Proskuryakova A.A."/>
            <person name="Serdyukova N.A."/>
            <person name="Johnson W.E."/>
            <person name="Horin P."/>
            <person name="Corander J."/>
            <person name="Murphy D."/>
            <person name="Burger P.A."/>
        </authorList>
    </citation>
    <scope>NUCLEOTIDE SEQUENCE [LARGE SCALE GENOMIC DNA]</scope>
    <source>
        <strain evidence="2">Drom800</strain>
        <tissue evidence="2">Blood</tissue>
    </source>
</reference>
<gene>
    <name evidence="2" type="ORF">Cadr_000006950</name>
</gene>
<feature type="region of interest" description="Disordered" evidence="1">
    <location>
        <begin position="209"/>
        <end position="280"/>
    </location>
</feature>
<accession>A0A5N4E6Z4</accession>
<sequence>MVLDFRKEGKARDTDLGNQQREEKGDSAKEAQEKPKGRTKLQEEGHRQLCEVLQRSQMRPCGQSEWTRVGNGKEKGQNTSCIGMCQRALELADSGGFRGVPTVPLLPPQVNQSLTSVPPMNPATTLPGLMPLPAGLPNLPALPNLNLPTPHVVPGVSLPELVNPGLPPLPSLPPRNLAGIAMPSEFPMPSEFLPSFPLVPEVSSSAGSAELLSSLPPTGSPPSDPVPATAKADAASALTVDVTPPTPKAPATVEDRVGEPTPASEKPVSAVTDANASESP</sequence>
<evidence type="ECO:0000313" key="3">
    <source>
        <dbReference type="Proteomes" id="UP000299084"/>
    </source>
</evidence>